<name>A0A0E9VLA5_ANGAN</name>
<sequence length="35" mass="4096">MTFSSICSARVLKGRNSKLHSKIQHELKRLLRQQT</sequence>
<accession>A0A0E9VLA5</accession>
<proteinExistence type="predicted"/>
<reference evidence="1" key="1">
    <citation type="submission" date="2014-11" db="EMBL/GenBank/DDBJ databases">
        <authorList>
            <person name="Amaro Gonzalez C."/>
        </authorList>
    </citation>
    <scope>NUCLEOTIDE SEQUENCE</scope>
</reference>
<reference evidence="1" key="2">
    <citation type="journal article" date="2015" name="Fish Shellfish Immunol.">
        <title>Early steps in the European eel (Anguilla anguilla)-Vibrio vulnificus interaction in the gills: Role of the RtxA13 toxin.</title>
        <authorList>
            <person name="Callol A."/>
            <person name="Pajuelo D."/>
            <person name="Ebbesson L."/>
            <person name="Teles M."/>
            <person name="MacKenzie S."/>
            <person name="Amaro C."/>
        </authorList>
    </citation>
    <scope>NUCLEOTIDE SEQUENCE</scope>
</reference>
<dbReference type="AlphaFoldDB" id="A0A0E9VLA5"/>
<organism evidence="1">
    <name type="scientific">Anguilla anguilla</name>
    <name type="common">European freshwater eel</name>
    <name type="synonym">Muraena anguilla</name>
    <dbReference type="NCBI Taxonomy" id="7936"/>
    <lineage>
        <taxon>Eukaryota</taxon>
        <taxon>Metazoa</taxon>
        <taxon>Chordata</taxon>
        <taxon>Craniata</taxon>
        <taxon>Vertebrata</taxon>
        <taxon>Euteleostomi</taxon>
        <taxon>Actinopterygii</taxon>
        <taxon>Neopterygii</taxon>
        <taxon>Teleostei</taxon>
        <taxon>Anguilliformes</taxon>
        <taxon>Anguillidae</taxon>
        <taxon>Anguilla</taxon>
    </lineage>
</organism>
<protein>
    <submittedName>
        <fullName evidence="1">Uncharacterized protein</fullName>
    </submittedName>
</protein>
<dbReference type="EMBL" id="GBXM01029781">
    <property type="protein sequence ID" value="JAH78796.1"/>
    <property type="molecule type" value="Transcribed_RNA"/>
</dbReference>
<evidence type="ECO:0000313" key="1">
    <source>
        <dbReference type="EMBL" id="JAH78796.1"/>
    </source>
</evidence>